<evidence type="ECO:0000313" key="3">
    <source>
        <dbReference type="Proteomes" id="UP001222325"/>
    </source>
</evidence>
<dbReference type="EMBL" id="JARJCN010000076">
    <property type="protein sequence ID" value="KAJ7076982.1"/>
    <property type="molecule type" value="Genomic_DNA"/>
</dbReference>
<organism evidence="2 3">
    <name type="scientific">Mycena belliarum</name>
    <dbReference type="NCBI Taxonomy" id="1033014"/>
    <lineage>
        <taxon>Eukaryota</taxon>
        <taxon>Fungi</taxon>
        <taxon>Dikarya</taxon>
        <taxon>Basidiomycota</taxon>
        <taxon>Agaricomycotina</taxon>
        <taxon>Agaricomycetes</taxon>
        <taxon>Agaricomycetidae</taxon>
        <taxon>Agaricales</taxon>
        <taxon>Marasmiineae</taxon>
        <taxon>Mycenaceae</taxon>
        <taxon>Mycena</taxon>
    </lineage>
</organism>
<feature type="region of interest" description="Disordered" evidence="1">
    <location>
        <begin position="1"/>
        <end position="86"/>
    </location>
</feature>
<accession>A0AAD6TVM4</accession>
<dbReference type="AlphaFoldDB" id="A0AAD6TVM4"/>
<proteinExistence type="predicted"/>
<keyword evidence="3" id="KW-1185">Reference proteome</keyword>
<sequence length="273" mass="28690">MAAAATSTAALAGPYSATRSLVQPETSPESATCRNGGSGRSSRAAVLTGPRNAKHSDAGSCVVLPPTSSVTRYPRNPHPSPPEAPRRARALRTVYLLLRRSDSSSASRLDGCRSSAPIPCVRRRLLCSYSSSCALSPSRGSVGRPRQASRVGLNIVRRLLCTRTHATLCPRAVSAARRASSVLALQWGRTSRRHLLCSARPRAKLLPERTPGTPRQACFPAGLVLGAERGAAFPAPVRAPDGRPSSRPPSCRPCVPPKSQSAVLSIPIGGVGR</sequence>
<feature type="compositionally biased region" description="Polar residues" evidence="1">
    <location>
        <begin position="17"/>
        <end position="35"/>
    </location>
</feature>
<feature type="region of interest" description="Disordered" evidence="1">
    <location>
        <begin position="234"/>
        <end position="261"/>
    </location>
</feature>
<protein>
    <submittedName>
        <fullName evidence="2">Uncharacterized protein</fullName>
    </submittedName>
</protein>
<evidence type="ECO:0000313" key="2">
    <source>
        <dbReference type="EMBL" id="KAJ7076982.1"/>
    </source>
</evidence>
<feature type="compositionally biased region" description="Low complexity" evidence="1">
    <location>
        <begin position="1"/>
        <end position="12"/>
    </location>
</feature>
<evidence type="ECO:0000256" key="1">
    <source>
        <dbReference type="SAM" id="MobiDB-lite"/>
    </source>
</evidence>
<reference evidence="2" key="1">
    <citation type="submission" date="2023-03" db="EMBL/GenBank/DDBJ databases">
        <title>Massive genome expansion in bonnet fungi (Mycena s.s.) driven by repeated elements and novel gene families across ecological guilds.</title>
        <authorList>
            <consortium name="Lawrence Berkeley National Laboratory"/>
            <person name="Harder C.B."/>
            <person name="Miyauchi S."/>
            <person name="Viragh M."/>
            <person name="Kuo A."/>
            <person name="Thoen E."/>
            <person name="Andreopoulos B."/>
            <person name="Lu D."/>
            <person name="Skrede I."/>
            <person name="Drula E."/>
            <person name="Henrissat B."/>
            <person name="Morin E."/>
            <person name="Kohler A."/>
            <person name="Barry K."/>
            <person name="LaButti K."/>
            <person name="Morin E."/>
            <person name="Salamov A."/>
            <person name="Lipzen A."/>
            <person name="Mereny Z."/>
            <person name="Hegedus B."/>
            <person name="Baldrian P."/>
            <person name="Stursova M."/>
            <person name="Weitz H."/>
            <person name="Taylor A."/>
            <person name="Grigoriev I.V."/>
            <person name="Nagy L.G."/>
            <person name="Martin F."/>
            <person name="Kauserud H."/>
        </authorList>
    </citation>
    <scope>NUCLEOTIDE SEQUENCE</scope>
    <source>
        <strain evidence="2">CBHHK173m</strain>
    </source>
</reference>
<feature type="compositionally biased region" description="Pro residues" evidence="1">
    <location>
        <begin position="246"/>
        <end position="256"/>
    </location>
</feature>
<gene>
    <name evidence="2" type="ORF">B0H15DRAFT_571024</name>
</gene>
<dbReference type="Proteomes" id="UP001222325">
    <property type="component" value="Unassembled WGS sequence"/>
</dbReference>
<comment type="caution">
    <text evidence="2">The sequence shown here is derived from an EMBL/GenBank/DDBJ whole genome shotgun (WGS) entry which is preliminary data.</text>
</comment>
<name>A0AAD6TVM4_9AGAR</name>